<comment type="caution">
    <text evidence="1">The sequence shown here is derived from an EMBL/GenBank/DDBJ whole genome shotgun (WGS) entry which is preliminary data.</text>
</comment>
<evidence type="ECO:0000313" key="2">
    <source>
        <dbReference type="Proteomes" id="UP000179037"/>
    </source>
</evidence>
<gene>
    <name evidence="1" type="ORF">A3A87_07550</name>
</gene>
<protein>
    <submittedName>
        <fullName evidence="1">Uncharacterized protein</fullName>
    </submittedName>
</protein>
<accession>A0A1F6TYJ3</accession>
<evidence type="ECO:0000313" key="1">
    <source>
        <dbReference type="EMBL" id="OGI50171.1"/>
    </source>
</evidence>
<dbReference type="AlphaFoldDB" id="A0A1F6TYJ3"/>
<reference evidence="1 2" key="1">
    <citation type="journal article" date="2016" name="Nat. Commun.">
        <title>Thousands of microbial genomes shed light on interconnected biogeochemical processes in an aquifer system.</title>
        <authorList>
            <person name="Anantharaman K."/>
            <person name="Brown C.T."/>
            <person name="Hug L.A."/>
            <person name="Sharon I."/>
            <person name="Castelle C.J."/>
            <person name="Probst A.J."/>
            <person name="Thomas B.C."/>
            <person name="Singh A."/>
            <person name="Wilkins M.J."/>
            <person name="Karaoz U."/>
            <person name="Brodie E.L."/>
            <person name="Williams K.H."/>
            <person name="Hubbard S.S."/>
            <person name="Banfield J.F."/>
        </authorList>
    </citation>
    <scope>NUCLEOTIDE SEQUENCE [LARGE SCALE GENOMIC DNA]</scope>
</reference>
<dbReference type="Proteomes" id="UP000179037">
    <property type="component" value="Unassembled WGS sequence"/>
</dbReference>
<sequence length="262" mass="30329">MRWRAGDFDAPVFAALYFLHWQIAIHGQQFASRKNKSDPRPGAKGWLTVMEAAKGEGLRGRLLDWMERYQFRGVIGNVPVALVQWLRGVWPLILRENIPKPLDILRMQARGNRAVTVLTEYPRLRQPVLNKPDAFVFFLHDLEHAYKFFHSPALRAGQCAFFAVLENAFDRGVFAPYFDDAEFIARFHYLTSDMNTHPEHSRQYLRAILVERHLRREHKALSDPLSSAAERAIEEVMRALGTSAHWLPARDGPIISRFWRIG</sequence>
<dbReference type="EMBL" id="MFTC01000077">
    <property type="protein sequence ID" value="OGI50171.1"/>
    <property type="molecule type" value="Genomic_DNA"/>
</dbReference>
<proteinExistence type="predicted"/>
<name>A0A1F6TYJ3_9PROT</name>
<organism evidence="1 2">
    <name type="scientific">Candidatus Muproteobacteria bacterium RIFCSPLOWO2_01_FULL_60_18</name>
    <dbReference type="NCBI Taxonomy" id="1817768"/>
    <lineage>
        <taxon>Bacteria</taxon>
        <taxon>Pseudomonadati</taxon>
        <taxon>Pseudomonadota</taxon>
        <taxon>Candidatus Muproteobacteria</taxon>
    </lineage>
</organism>
<dbReference type="STRING" id="1817768.A3A87_07550"/>